<dbReference type="InterPro" id="IPR028896">
    <property type="entry name" value="GcvT/YgfZ/DmdA"/>
</dbReference>
<name>A0A1Q2HMX6_9BACT</name>
<dbReference type="PANTHER" id="PTHR43757:SF2">
    <property type="entry name" value="AMINOMETHYLTRANSFERASE, MITOCHONDRIAL"/>
    <property type="match status" value="1"/>
</dbReference>
<feature type="domain" description="GCVT N-terminal" evidence="1">
    <location>
        <begin position="8"/>
        <end position="217"/>
    </location>
</feature>
<dbReference type="GO" id="GO:0004047">
    <property type="term" value="F:aminomethyltransferase activity"/>
    <property type="evidence" value="ECO:0007669"/>
    <property type="project" value="UniProtKB-EC"/>
</dbReference>
<reference evidence="3" key="1">
    <citation type="submission" date="2017-02" db="EMBL/GenBank/DDBJ databases">
        <title>Comparative genomics and description of representatives of a novel lineage of planctomycetes thriving in anoxic sediments.</title>
        <authorList>
            <person name="Spring S."/>
            <person name="Bunk B."/>
            <person name="Sproer C."/>
            <person name="Klenk H.-P."/>
        </authorList>
    </citation>
    <scope>NUCLEOTIDE SEQUENCE [LARGE SCALE GENOMIC DNA]</scope>
    <source>
        <strain evidence="3">L21-RPul-D3</strain>
    </source>
</reference>
<gene>
    <name evidence="2" type="primary">gcvT</name>
    <name evidence="2" type="ORF">L21SP3_00401</name>
</gene>
<dbReference type="Gene3D" id="3.30.1360.120">
    <property type="entry name" value="Probable tRNA modification gtpase trme, domain 1"/>
    <property type="match status" value="1"/>
</dbReference>
<evidence type="ECO:0000313" key="2">
    <source>
        <dbReference type="EMBL" id="AQQ08614.1"/>
    </source>
</evidence>
<dbReference type="InterPro" id="IPR006222">
    <property type="entry name" value="GCVT_N"/>
</dbReference>
<evidence type="ECO:0000313" key="3">
    <source>
        <dbReference type="Proteomes" id="UP000188273"/>
    </source>
</evidence>
<dbReference type="EC" id="2.1.2.10" evidence="2"/>
<dbReference type="GO" id="GO:0008168">
    <property type="term" value="F:methyltransferase activity"/>
    <property type="evidence" value="ECO:0007669"/>
    <property type="project" value="UniProtKB-KW"/>
</dbReference>
<dbReference type="KEGG" id="pbu:L21SP3_00401"/>
<evidence type="ECO:0000259" key="1">
    <source>
        <dbReference type="Pfam" id="PF01571"/>
    </source>
</evidence>
<dbReference type="RefSeq" id="WP_077539094.1">
    <property type="nucleotide sequence ID" value="NZ_CP019633.1"/>
</dbReference>
<accession>A0A1Q2HMX6</accession>
<dbReference type="Proteomes" id="UP000188273">
    <property type="component" value="Chromosome"/>
</dbReference>
<dbReference type="STRING" id="1940790.L21SP3_00401"/>
<dbReference type="GO" id="GO:0032259">
    <property type="term" value="P:methylation"/>
    <property type="evidence" value="ECO:0007669"/>
    <property type="project" value="UniProtKB-KW"/>
</dbReference>
<dbReference type="InterPro" id="IPR027266">
    <property type="entry name" value="TrmE/GcvT-like"/>
</dbReference>
<sequence>MLKISPLTELYERFGAVFSEYYGWNMPADFPEFPSCEDALFKSNIAFDLTPFGRFEITGQGFKQFAEKLAGGKLREGECSFSRLSCGVVRTVTAGGKALVISHPANNASVLKLLKDEAAGGGTAVRDITENTAMFGLYGPKAYQAFSSLAPISLNLEREEADVISAMMMSFTVMRSSWIGSDGLEVICSSSLARMAASPIEKYHKKADIIPGSAGCLDKAAVKFMETFEE</sequence>
<protein>
    <submittedName>
        <fullName evidence="2">Aminomethyltransferase</fullName>
        <ecNumber evidence="2">2.1.2.10</ecNumber>
    </submittedName>
</protein>
<dbReference type="EMBL" id="CP019633">
    <property type="protein sequence ID" value="AQQ08614.1"/>
    <property type="molecule type" value="Genomic_DNA"/>
</dbReference>
<keyword evidence="3" id="KW-1185">Reference proteome</keyword>
<dbReference type="AlphaFoldDB" id="A0A1Q2HMX6"/>
<dbReference type="OrthoDB" id="9801156at2"/>
<dbReference type="Pfam" id="PF01571">
    <property type="entry name" value="GCV_T"/>
    <property type="match status" value="1"/>
</dbReference>
<proteinExistence type="predicted"/>
<keyword evidence="2" id="KW-0489">Methyltransferase</keyword>
<dbReference type="PANTHER" id="PTHR43757">
    <property type="entry name" value="AMINOMETHYLTRANSFERASE"/>
    <property type="match status" value="1"/>
</dbReference>
<organism evidence="2 3">
    <name type="scientific">Sedimentisphaera cyanobacteriorum</name>
    <dbReference type="NCBI Taxonomy" id="1940790"/>
    <lineage>
        <taxon>Bacteria</taxon>
        <taxon>Pseudomonadati</taxon>
        <taxon>Planctomycetota</taxon>
        <taxon>Phycisphaerae</taxon>
        <taxon>Sedimentisphaerales</taxon>
        <taxon>Sedimentisphaeraceae</taxon>
        <taxon>Sedimentisphaera</taxon>
    </lineage>
</organism>
<dbReference type="SUPFAM" id="SSF103025">
    <property type="entry name" value="Folate-binding domain"/>
    <property type="match status" value="1"/>
</dbReference>
<keyword evidence="2" id="KW-0808">Transferase</keyword>